<keyword evidence="5" id="KW-1185">Reference proteome</keyword>
<feature type="region of interest" description="Disordered" evidence="3">
    <location>
        <begin position="156"/>
        <end position="175"/>
    </location>
</feature>
<evidence type="ECO:0000313" key="4">
    <source>
        <dbReference type="EMBL" id="PYI66421.1"/>
    </source>
</evidence>
<dbReference type="Proteomes" id="UP000247832">
    <property type="component" value="Unassembled WGS sequence"/>
</dbReference>
<dbReference type="InterPro" id="IPR002347">
    <property type="entry name" value="SDR_fam"/>
</dbReference>
<dbReference type="Pfam" id="PF13561">
    <property type="entry name" value="adh_short_C2"/>
    <property type="match status" value="1"/>
</dbReference>
<dbReference type="OrthoDB" id="9809287at2"/>
<evidence type="ECO:0000256" key="2">
    <source>
        <dbReference type="ARBA" id="ARBA00023002"/>
    </source>
</evidence>
<dbReference type="Gene3D" id="3.40.50.720">
    <property type="entry name" value="NAD(P)-binding Rossmann-like Domain"/>
    <property type="match status" value="2"/>
</dbReference>
<dbReference type="GO" id="GO:0016614">
    <property type="term" value="F:oxidoreductase activity, acting on CH-OH group of donors"/>
    <property type="evidence" value="ECO:0007669"/>
    <property type="project" value="UniProtKB-ARBA"/>
</dbReference>
<comment type="similarity">
    <text evidence="1">Belongs to the short-chain dehydrogenases/reductases (SDR) family.</text>
</comment>
<evidence type="ECO:0000256" key="1">
    <source>
        <dbReference type="ARBA" id="ARBA00006484"/>
    </source>
</evidence>
<dbReference type="AlphaFoldDB" id="A0A2V5L4M2"/>
<dbReference type="InterPro" id="IPR036291">
    <property type="entry name" value="NAD(P)-bd_dom_sf"/>
</dbReference>
<protein>
    <recommendedName>
        <fullName evidence="6">NAD(P)-dependent oxidoreductase</fullName>
    </recommendedName>
</protein>
<dbReference type="RefSeq" id="WP_110501639.1">
    <property type="nucleotide sequence ID" value="NZ_QJVD01000015.1"/>
</dbReference>
<dbReference type="PANTHER" id="PTHR48107">
    <property type="entry name" value="NADPH-DEPENDENT ALDEHYDE REDUCTASE-LIKE PROTEIN, CHLOROPLASTIC-RELATED"/>
    <property type="match status" value="1"/>
</dbReference>
<accession>A0A2V5L4M2</accession>
<comment type="caution">
    <text evidence="4">The sequence shown here is derived from an EMBL/GenBank/DDBJ whole genome shotgun (WGS) entry which is preliminary data.</text>
</comment>
<evidence type="ECO:0000256" key="3">
    <source>
        <dbReference type="SAM" id="MobiDB-lite"/>
    </source>
</evidence>
<dbReference type="PRINTS" id="PR00081">
    <property type="entry name" value="GDHRDH"/>
</dbReference>
<gene>
    <name evidence="4" type="ORF">CVV68_14090</name>
</gene>
<dbReference type="PANTHER" id="PTHR48107:SF16">
    <property type="entry name" value="NADPH-DEPENDENT ALDEHYDE REDUCTASE 1, CHLOROPLASTIC"/>
    <property type="match status" value="1"/>
</dbReference>
<evidence type="ECO:0000313" key="5">
    <source>
        <dbReference type="Proteomes" id="UP000247832"/>
    </source>
</evidence>
<reference evidence="4 5" key="1">
    <citation type="submission" date="2018-05" db="EMBL/GenBank/DDBJ databases">
        <title>Genetic diversity of glacier-inhabiting Cryobacterium bacteria in China and description of Cryobacterium mengkeensis sp. nov. and Arthrobacter glacialis sp. nov.</title>
        <authorList>
            <person name="Liu Q."/>
            <person name="Xin Y.-H."/>
        </authorList>
    </citation>
    <scope>NUCLEOTIDE SEQUENCE [LARGE SCALE GENOMIC DNA]</scope>
    <source>
        <strain evidence="4 5">LI2</strain>
    </source>
</reference>
<dbReference type="EMBL" id="QJVD01000015">
    <property type="protein sequence ID" value="PYI66421.1"/>
    <property type="molecule type" value="Genomic_DNA"/>
</dbReference>
<organism evidence="4 5">
    <name type="scientific">Arthrobacter livingstonensis</name>
    <dbReference type="NCBI Taxonomy" id="670078"/>
    <lineage>
        <taxon>Bacteria</taxon>
        <taxon>Bacillati</taxon>
        <taxon>Actinomycetota</taxon>
        <taxon>Actinomycetes</taxon>
        <taxon>Micrococcales</taxon>
        <taxon>Micrococcaceae</taxon>
        <taxon>Arthrobacter</taxon>
    </lineage>
</organism>
<keyword evidence="2" id="KW-0560">Oxidoreductase</keyword>
<feature type="region of interest" description="Disordered" evidence="3">
    <location>
        <begin position="1"/>
        <end position="37"/>
    </location>
</feature>
<proteinExistence type="inferred from homology"/>
<dbReference type="SUPFAM" id="SSF51735">
    <property type="entry name" value="NAD(P)-binding Rossmann-fold domains"/>
    <property type="match status" value="1"/>
</dbReference>
<evidence type="ECO:0008006" key="6">
    <source>
        <dbReference type="Google" id="ProtNLM"/>
    </source>
</evidence>
<sequence>MSQPASGGSPGTDPATGITDPRTAYGAGPFPGQDQDYPGWTGAMDPVPDHGEGSHVGNHRLDGLTALITGADLGIGRAVAIAYAREGANAVFTYLPEEDGDAAQTVQLIEEAGQRALALPGDLRDEIFCQRLIAQTVNTLRKLDIRVNAVAPGPIRAPLQPPTQPEEKIRNFGQDTPLGRAGQPAELSGAYVYLADPASTYVSGTIIVVTGGRYLA</sequence>
<name>A0A2V5L4M2_9MICC</name>